<keyword evidence="14" id="KW-1185">Reference proteome</keyword>
<evidence type="ECO:0000256" key="5">
    <source>
        <dbReference type="ARBA" id="ARBA00012388"/>
    </source>
</evidence>
<keyword evidence="7" id="KW-0808">Transferase</keyword>
<dbReference type="SUPFAM" id="SSF81301">
    <property type="entry name" value="Nucleotidyltransferase"/>
    <property type="match status" value="1"/>
</dbReference>
<proteinExistence type="inferred from homology"/>
<comment type="cofactor">
    <cofactor evidence="1">
        <name>Mn(2+)</name>
        <dbReference type="ChEBI" id="CHEBI:29035"/>
    </cofactor>
</comment>
<dbReference type="Pfam" id="PF03828">
    <property type="entry name" value="PAP_assoc"/>
    <property type="match status" value="1"/>
</dbReference>
<evidence type="ECO:0000256" key="7">
    <source>
        <dbReference type="ARBA" id="ARBA00022679"/>
    </source>
</evidence>
<evidence type="ECO:0000313" key="13">
    <source>
        <dbReference type="EMBL" id="KAK1926449.1"/>
    </source>
</evidence>
<dbReference type="GO" id="GO:0005737">
    <property type="term" value="C:cytoplasm"/>
    <property type="evidence" value="ECO:0007669"/>
    <property type="project" value="UniProtKB-SubCell"/>
</dbReference>
<dbReference type="InterPro" id="IPR002058">
    <property type="entry name" value="PAP_assoc"/>
</dbReference>
<feature type="compositionally biased region" description="Low complexity" evidence="10">
    <location>
        <begin position="368"/>
        <end position="387"/>
    </location>
</feature>
<dbReference type="EC" id="2.7.7.19" evidence="5"/>
<dbReference type="GO" id="GO:0046872">
    <property type="term" value="F:metal ion binding"/>
    <property type="evidence" value="ECO:0007669"/>
    <property type="project" value="UniProtKB-KW"/>
</dbReference>
<feature type="region of interest" description="Disordered" evidence="10">
    <location>
        <begin position="535"/>
        <end position="570"/>
    </location>
</feature>
<dbReference type="InterPro" id="IPR054708">
    <property type="entry name" value="MTPAP-like_central"/>
</dbReference>
<keyword evidence="6" id="KW-0963">Cytoplasm</keyword>
<dbReference type="CDD" id="cd05402">
    <property type="entry name" value="NT_PAP_TUTase"/>
    <property type="match status" value="1"/>
</dbReference>
<feature type="region of interest" description="Disordered" evidence="10">
    <location>
        <begin position="442"/>
        <end position="479"/>
    </location>
</feature>
<dbReference type="PANTHER" id="PTHR12271">
    <property type="entry name" value="POLY A POLYMERASE CID PAP -RELATED"/>
    <property type="match status" value="1"/>
</dbReference>
<comment type="similarity">
    <text evidence="4">Belongs to the DNA polymerase type-B-like family.</text>
</comment>
<comment type="cofactor">
    <cofactor evidence="2">
        <name>Mg(2+)</name>
        <dbReference type="ChEBI" id="CHEBI:18420"/>
    </cofactor>
</comment>
<name>A0AAD9FUI5_PAPLA</name>
<evidence type="ECO:0000256" key="1">
    <source>
        <dbReference type="ARBA" id="ARBA00001936"/>
    </source>
</evidence>
<keyword evidence="8" id="KW-0479">Metal-binding</keyword>
<feature type="domain" description="Poly(A) RNA polymerase mitochondrial-like central palm" evidence="12">
    <location>
        <begin position="15"/>
        <end position="153"/>
    </location>
</feature>
<evidence type="ECO:0000256" key="9">
    <source>
        <dbReference type="ARBA" id="ARBA00022842"/>
    </source>
</evidence>
<sequence length="676" mass="73298">MHPGVLHRRFLNDLSSSLFSFVLPLLPTNEELTVKEEVRGLIEKLIKTIEPSARLLSFGSSCNSFGLRNSDMDLVVLIDDPAAGLESSHLVQMLGDLLERETNFDVKPLPKARIPILKLTLAPSPALPFGIACDIGIENRLAIENTRLLLTYATIDPARVRTLVLFLKVWAKRRRINSPYRGTLSSYGFTLMVLYFLVHVKQPPVLPNLQRIAPVRPLTEEQVMLEGRNVYFFDDVETLRQEWSSINFETVGELLIDFFRFFSHDFQFNNSVLSLRAGQLTKESKGWVNDIDVGGLNEMARDRNRLCIEDPFEISYNVARTVTKDGLYTIRGEFMRATRILTQRPDRAVLALAELCREREDELHRAPRSSSPAPRSMSARPAAFAPPVHSGNWRSHSQAPYDRLGPQVDNGSRGRQSDGDISEFSAQELWLSSQGSSLGGVGSLGLQGFEPTGSASASGSNRGRDTQARGLDGPAAGYRGSRRAVSAYDDGAGSGSISAPLSPHRLYAQLEMGKGPQLSQPNWPTSMMNYDPRHHSTAGMPVGSSSHRPGTRSASLASGPPGSIAGDLEPTSPLPVFAPFSPAAPTSALRPLNGEPASYISPSTLLSPPTDKQKLPATAGGAAIDQLANSFDKMGVNPPGKGAENPSQARKAEVEKPASSSSSGKQGSVKPPSPSA</sequence>
<evidence type="ECO:0000256" key="4">
    <source>
        <dbReference type="ARBA" id="ARBA00008593"/>
    </source>
</evidence>
<dbReference type="Gene3D" id="1.10.1410.10">
    <property type="match status" value="1"/>
</dbReference>
<dbReference type="InterPro" id="IPR043519">
    <property type="entry name" value="NT_sf"/>
</dbReference>
<feature type="compositionally biased region" description="Low complexity" evidence="10">
    <location>
        <begin position="446"/>
        <end position="460"/>
    </location>
</feature>
<evidence type="ECO:0000259" key="11">
    <source>
        <dbReference type="Pfam" id="PF03828"/>
    </source>
</evidence>
<accession>A0AAD9FUI5</accession>
<feature type="domain" description="PAP-associated" evidence="11">
    <location>
        <begin position="251"/>
        <end position="314"/>
    </location>
</feature>
<comment type="subcellular location">
    <subcellularLocation>
        <location evidence="3">Cytoplasm</location>
    </subcellularLocation>
</comment>
<dbReference type="PANTHER" id="PTHR12271:SF40">
    <property type="entry name" value="POLY(A) RNA POLYMERASE GLD2"/>
    <property type="match status" value="1"/>
</dbReference>
<dbReference type="GO" id="GO:1990817">
    <property type="term" value="F:poly(A) RNA polymerase activity"/>
    <property type="evidence" value="ECO:0007669"/>
    <property type="project" value="UniProtKB-EC"/>
</dbReference>
<evidence type="ECO:0000256" key="3">
    <source>
        <dbReference type="ARBA" id="ARBA00004496"/>
    </source>
</evidence>
<evidence type="ECO:0000256" key="8">
    <source>
        <dbReference type="ARBA" id="ARBA00022723"/>
    </source>
</evidence>
<dbReference type="SUPFAM" id="SSF81631">
    <property type="entry name" value="PAP/OAS1 substrate-binding domain"/>
    <property type="match status" value="1"/>
</dbReference>
<organism evidence="13 14">
    <name type="scientific">Papiliotrema laurentii</name>
    <name type="common">Cryptococcus laurentii</name>
    <dbReference type="NCBI Taxonomy" id="5418"/>
    <lineage>
        <taxon>Eukaryota</taxon>
        <taxon>Fungi</taxon>
        <taxon>Dikarya</taxon>
        <taxon>Basidiomycota</taxon>
        <taxon>Agaricomycotina</taxon>
        <taxon>Tremellomycetes</taxon>
        <taxon>Tremellales</taxon>
        <taxon>Rhynchogastremaceae</taxon>
        <taxon>Papiliotrema</taxon>
    </lineage>
</organism>
<evidence type="ECO:0000259" key="12">
    <source>
        <dbReference type="Pfam" id="PF22600"/>
    </source>
</evidence>
<keyword evidence="9" id="KW-0460">Magnesium</keyword>
<protein>
    <recommendedName>
        <fullName evidence="5">polynucleotide adenylyltransferase</fullName>
        <ecNumber evidence="5">2.7.7.19</ecNumber>
    </recommendedName>
</protein>
<dbReference type="GO" id="GO:0010605">
    <property type="term" value="P:negative regulation of macromolecule metabolic process"/>
    <property type="evidence" value="ECO:0007669"/>
    <property type="project" value="UniProtKB-ARBA"/>
</dbReference>
<gene>
    <name evidence="13" type="ORF">DB88DRAFT_166911</name>
</gene>
<comment type="caution">
    <text evidence="13">The sequence shown here is derived from an EMBL/GenBank/DDBJ whole genome shotgun (WGS) entry which is preliminary data.</text>
</comment>
<dbReference type="GO" id="GO:0031123">
    <property type="term" value="P:RNA 3'-end processing"/>
    <property type="evidence" value="ECO:0007669"/>
    <property type="project" value="TreeGrafter"/>
</dbReference>
<feature type="compositionally biased region" description="Low complexity" evidence="10">
    <location>
        <begin position="657"/>
        <end position="670"/>
    </location>
</feature>
<feature type="region of interest" description="Disordered" evidence="10">
    <location>
        <begin position="361"/>
        <end position="419"/>
    </location>
</feature>
<feature type="compositionally biased region" description="Polar residues" evidence="10">
    <location>
        <begin position="543"/>
        <end position="556"/>
    </location>
</feature>
<dbReference type="EMBL" id="JAODAN010000002">
    <property type="protein sequence ID" value="KAK1926449.1"/>
    <property type="molecule type" value="Genomic_DNA"/>
</dbReference>
<evidence type="ECO:0000256" key="2">
    <source>
        <dbReference type="ARBA" id="ARBA00001946"/>
    </source>
</evidence>
<reference evidence="13" key="1">
    <citation type="submission" date="2023-02" db="EMBL/GenBank/DDBJ databases">
        <title>Identification and recombinant expression of a fungal hydrolase from Papiliotrema laurentii that hydrolyzes apple cutin and clears colloidal polyester polyurethane.</title>
        <authorList>
            <consortium name="DOE Joint Genome Institute"/>
            <person name="Roman V.A."/>
            <person name="Bojanowski C."/>
            <person name="Crable B.R."/>
            <person name="Wagner D.N."/>
            <person name="Hung C.S."/>
            <person name="Nadeau L.J."/>
            <person name="Schratz L."/>
            <person name="Haridas S."/>
            <person name="Pangilinan J."/>
            <person name="Lipzen A."/>
            <person name="Na H."/>
            <person name="Yan M."/>
            <person name="Ng V."/>
            <person name="Grigoriev I.V."/>
            <person name="Spatafora J.W."/>
            <person name="Barlow D."/>
            <person name="Biffinger J."/>
            <person name="Kelley-Loughnane N."/>
            <person name="Varaljay V.A."/>
            <person name="Crookes-Goodson W.J."/>
        </authorList>
    </citation>
    <scope>NUCLEOTIDE SEQUENCE</scope>
    <source>
        <strain evidence="13">5307AH</strain>
    </source>
</reference>
<evidence type="ECO:0000256" key="6">
    <source>
        <dbReference type="ARBA" id="ARBA00022490"/>
    </source>
</evidence>
<dbReference type="Pfam" id="PF22600">
    <property type="entry name" value="MTPAP-like_central"/>
    <property type="match status" value="1"/>
</dbReference>
<dbReference type="Proteomes" id="UP001182556">
    <property type="component" value="Unassembled WGS sequence"/>
</dbReference>
<evidence type="ECO:0000313" key="14">
    <source>
        <dbReference type="Proteomes" id="UP001182556"/>
    </source>
</evidence>
<feature type="region of interest" description="Disordered" evidence="10">
    <location>
        <begin position="600"/>
        <end position="676"/>
    </location>
</feature>
<dbReference type="Gene3D" id="3.30.460.10">
    <property type="entry name" value="Beta Polymerase, domain 2"/>
    <property type="match status" value="1"/>
</dbReference>
<dbReference type="AlphaFoldDB" id="A0AAD9FUI5"/>
<evidence type="ECO:0000256" key="10">
    <source>
        <dbReference type="SAM" id="MobiDB-lite"/>
    </source>
</evidence>